<evidence type="ECO:0000256" key="1">
    <source>
        <dbReference type="SAM" id="MobiDB-lite"/>
    </source>
</evidence>
<reference evidence="2 3" key="1">
    <citation type="submission" date="2016-06" db="EMBL/GenBank/DDBJ databases">
        <title>Evolution of pathogenesis and genome organization in the Tremellales.</title>
        <authorList>
            <person name="Cuomo C."/>
            <person name="Litvintseva A."/>
            <person name="Heitman J."/>
            <person name="Chen Y."/>
            <person name="Sun S."/>
            <person name="Springer D."/>
            <person name="Dromer F."/>
            <person name="Young S."/>
            <person name="Zeng Q."/>
            <person name="Chapman S."/>
            <person name="Gujja S."/>
            <person name="Saif S."/>
            <person name="Birren B."/>
        </authorList>
    </citation>
    <scope>NUCLEOTIDE SEQUENCE [LARGE SCALE GENOMIC DNA]</scope>
    <source>
        <strain evidence="2 3">ATCC 28783</strain>
    </source>
</reference>
<evidence type="ECO:0000313" key="2">
    <source>
        <dbReference type="EMBL" id="RXK36585.1"/>
    </source>
</evidence>
<dbReference type="EMBL" id="SDIL01000092">
    <property type="protein sequence ID" value="RXK36585.1"/>
    <property type="molecule type" value="Genomic_DNA"/>
</dbReference>
<evidence type="ECO:0000313" key="3">
    <source>
        <dbReference type="Proteomes" id="UP000289152"/>
    </source>
</evidence>
<accession>A0A4Q1BFF6</accession>
<gene>
    <name evidence="2" type="ORF">M231_06126</name>
</gene>
<keyword evidence="3" id="KW-1185">Reference proteome</keyword>
<protein>
    <submittedName>
        <fullName evidence="2">Uncharacterized protein</fullName>
    </submittedName>
</protein>
<dbReference type="VEuPathDB" id="FungiDB:TREMEDRAFT_60396"/>
<feature type="region of interest" description="Disordered" evidence="1">
    <location>
        <begin position="1"/>
        <end position="21"/>
    </location>
</feature>
<comment type="caution">
    <text evidence="2">The sequence shown here is derived from an EMBL/GenBank/DDBJ whole genome shotgun (WGS) entry which is preliminary data.</text>
</comment>
<feature type="region of interest" description="Disordered" evidence="1">
    <location>
        <begin position="162"/>
        <end position="182"/>
    </location>
</feature>
<proteinExistence type="predicted"/>
<dbReference type="InParanoid" id="A0A4Q1BFF6"/>
<dbReference type="AlphaFoldDB" id="A0A4Q1BFF6"/>
<name>A0A4Q1BFF6_TREME</name>
<sequence length="220" mass="24818">MTSDDSDTESVHSTHSFYRTRSKDRRIAQDQWLRDLLSRVKEEDGDFTSDEKYHINSIRRERGMSDIFPGIPAKPTNTTNVPIDSLPPGHGIEEQVNLTSDFILVSTTKSRGRSHHPRREDSTTNTVVVPRRGRHTPYLTADAPTSQSSTIYAETSINQNGRRHNTFTRSGRFKPSNASNTARTMTAGAKADRIVVEKASDDEGSEREWSYCLVDNEFEG</sequence>
<dbReference type="Proteomes" id="UP000289152">
    <property type="component" value="Unassembled WGS sequence"/>
</dbReference>
<organism evidence="2 3">
    <name type="scientific">Tremella mesenterica</name>
    <name type="common">Jelly fungus</name>
    <dbReference type="NCBI Taxonomy" id="5217"/>
    <lineage>
        <taxon>Eukaryota</taxon>
        <taxon>Fungi</taxon>
        <taxon>Dikarya</taxon>
        <taxon>Basidiomycota</taxon>
        <taxon>Agaricomycotina</taxon>
        <taxon>Tremellomycetes</taxon>
        <taxon>Tremellales</taxon>
        <taxon>Tremellaceae</taxon>
        <taxon>Tremella</taxon>
    </lineage>
</organism>